<dbReference type="EMBL" id="SWLG01000006">
    <property type="protein sequence ID" value="TLS37343.1"/>
    <property type="molecule type" value="Genomic_DNA"/>
</dbReference>
<dbReference type="Pfam" id="PF11068">
    <property type="entry name" value="YlqD"/>
    <property type="match status" value="1"/>
</dbReference>
<evidence type="ECO:0000313" key="1">
    <source>
        <dbReference type="EMBL" id="TLS37343.1"/>
    </source>
</evidence>
<accession>A0A5R9F927</accession>
<dbReference type="InterPro" id="IPR021297">
    <property type="entry name" value="YlqD"/>
</dbReference>
<proteinExistence type="predicted"/>
<gene>
    <name evidence="1" type="ORF">FCL54_09305</name>
</gene>
<dbReference type="Proteomes" id="UP000308230">
    <property type="component" value="Unassembled WGS sequence"/>
</dbReference>
<evidence type="ECO:0000313" key="2">
    <source>
        <dbReference type="Proteomes" id="UP000308230"/>
    </source>
</evidence>
<dbReference type="AlphaFoldDB" id="A0A5R9F927"/>
<organism evidence="1 2">
    <name type="scientific">Exobacillus caeni</name>
    <dbReference type="NCBI Taxonomy" id="2574798"/>
    <lineage>
        <taxon>Bacteria</taxon>
        <taxon>Bacillati</taxon>
        <taxon>Bacillota</taxon>
        <taxon>Bacilli</taxon>
        <taxon>Bacillales</taxon>
        <taxon>Guptibacillaceae</taxon>
        <taxon>Exobacillus</taxon>
    </lineage>
</organism>
<dbReference type="Gene3D" id="6.10.140.1110">
    <property type="match status" value="1"/>
</dbReference>
<keyword evidence="2" id="KW-1185">Reference proteome</keyword>
<name>A0A5R9F927_9BACL</name>
<reference evidence="1 2" key="1">
    <citation type="submission" date="2019-04" db="EMBL/GenBank/DDBJ databases">
        <title>Bacillus caeni sp. nov., a bacterium isolated from mangrove sediment.</title>
        <authorList>
            <person name="Huang H."/>
            <person name="Mo K."/>
            <person name="Hu Y."/>
        </authorList>
    </citation>
    <scope>NUCLEOTIDE SEQUENCE [LARGE SCALE GENOMIC DNA]</scope>
    <source>
        <strain evidence="1 2">HB172195</strain>
    </source>
</reference>
<evidence type="ECO:0008006" key="3">
    <source>
        <dbReference type="Google" id="ProtNLM"/>
    </source>
</evidence>
<protein>
    <recommendedName>
        <fullName evidence="3">YlqD protein</fullName>
    </recommendedName>
</protein>
<comment type="caution">
    <text evidence="1">The sequence shown here is derived from an EMBL/GenBank/DDBJ whole genome shotgun (WGS) entry which is preliminary data.</text>
</comment>
<sequence length="136" mass="16344">MPLVRRDEMKFIKKYEVKQILTENSKRLLEESIGQEKRTVLKEIEQLEFERRRLQKQRPDRKEWINKRFESELNNREEKLSYIEFRLTQLQQLPIGSEIAEGEVEAIHEADAGDRWDDLHKKGKILIKDGIIQSIL</sequence>
<dbReference type="OrthoDB" id="2375961at2"/>